<proteinExistence type="predicted"/>
<keyword evidence="3" id="KW-1185">Reference proteome</keyword>
<sequence>MASGPVSRATYWRRRVFLLVGLLAVLTVIVLAFRPFADEDDASDPTSTDSTAEPDSPGEGPVDPSIPASPSADAGSDDEDAAGGDDEDGAGDGAGGDGDGGDGGSAGGAAGGAVAGGSGGGGSGSAGGGGSRPTAAPCRPGDVVVTVESDRDDYAAGVHPAFTLTLVNTGTKTCTAEVGTKTLELRITSGDDRIWSSLDCVENRTAEPVELRRGVPHDVEITWDRTRSWRDCRDDVVHARPGTYVAKVYSDYETSGSQVFRLH</sequence>
<feature type="compositionally biased region" description="Low complexity" evidence="1">
    <location>
        <begin position="44"/>
        <end position="57"/>
    </location>
</feature>
<feature type="compositionally biased region" description="Gly residues" evidence="1">
    <location>
        <begin position="91"/>
        <end position="131"/>
    </location>
</feature>
<evidence type="ECO:0000256" key="1">
    <source>
        <dbReference type="SAM" id="MobiDB-lite"/>
    </source>
</evidence>
<organism evidence="2 3">
    <name type="scientific">Thermobifida halotolerans</name>
    <dbReference type="NCBI Taxonomy" id="483545"/>
    <lineage>
        <taxon>Bacteria</taxon>
        <taxon>Bacillati</taxon>
        <taxon>Actinomycetota</taxon>
        <taxon>Actinomycetes</taxon>
        <taxon>Streptosporangiales</taxon>
        <taxon>Nocardiopsidaceae</taxon>
        <taxon>Thermobifida</taxon>
    </lineage>
</organism>
<name>A0AA97M377_9ACTN</name>
<dbReference type="EMBL" id="CP063196">
    <property type="protein sequence ID" value="UOE18707.1"/>
    <property type="molecule type" value="Genomic_DNA"/>
</dbReference>
<protein>
    <recommendedName>
        <fullName evidence="4">DUF4232 domain-containing protein</fullName>
    </recommendedName>
</protein>
<accession>A0AA97M377</accession>
<evidence type="ECO:0008006" key="4">
    <source>
        <dbReference type="Google" id="ProtNLM"/>
    </source>
</evidence>
<dbReference type="RefSeq" id="WP_068691099.1">
    <property type="nucleotide sequence ID" value="NZ_JBGBYW010000002.1"/>
</dbReference>
<reference evidence="2" key="1">
    <citation type="submission" date="2020-10" db="EMBL/GenBank/DDBJ databases">
        <title>De novo genome project of the cellulose decomposer Thermobifida halotolerans type strain.</title>
        <authorList>
            <person name="Nagy I."/>
            <person name="Horvath B."/>
            <person name="Kukolya J."/>
            <person name="Nagy I."/>
            <person name="Orsini M."/>
        </authorList>
    </citation>
    <scope>NUCLEOTIDE SEQUENCE</scope>
    <source>
        <strain evidence="2">DSM 44931</strain>
    </source>
</reference>
<dbReference type="KEGG" id="thao:NI17_018195"/>
<evidence type="ECO:0000313" key="2">
    <source>
        <dbReference type="EMBL" id="UOE18707.1"/>
    </source>
</evidence>
<evidence type="ECO:0000313" key="3">
    <source>
        <dbReference type="Proteomes" id="UP000265719"/>
    </source>
</evidence>
<dbReference type="AlphaFoldDB" id="A0AA97M377"/>
<dbReference type="Proteomes" id="UP000265719">
    <property type="component" value="Chromosome"/>
</dbReference>
<gene>
    <name evidence="2" type="ORF">NI17_018195</name>
</gene>
<feature type="region of interest" description="Disordered" evidence="1">
    <location>
        <begin position="38"/>
        <end position="140"/>
    </location>
</feature>
<feature type="compositionally biased region" description="Acidic residues" evidence="1">
    <location>
        <begin position="75"/>
        <end position="90"/>
    </location>
</feature>